<reference evidence="1 2" key="1">
    <citation type="submission" date="2019-03" db="EMBL/GenBank/DDBJ databases">
        <title>Subsurface microbial communities from deep shales in Ohio and West Virginia, USA.</title>
        <authorList>
            <person name="Wrighton K."/>
        </authorList>
    </citation>
    <scope>NUCLEOTIDE SEQUENCE [LARGE SCALE GENOMIC DNA]</scope>
    <source>
        <strain evidence="1 2">MSL 6dP</strain>
    </source>
</reference>
<dbReference type="Proteomes" id="UP000295832">
    <property type="component" value="Unassembled WGS sequence"/>
</dbReference>
<protein>
    <submittedName>
        <fullName evidence="1">Uncharacterized protein</fullName>
    </submittedName>
</protein>
<proteinExistence type="predicted"/>
<dbReference type="EMBL" id="SOEG01000024">
    <property type="protein sequence ID" value="TDX48930.1"/>
    <property type="molecule type" value="Genomic_DNA"/>
</dbReference>
<gene>
    <name evidence="1" type="ORF">C7959_12441</name>
</gene>
<sequence>MEELESTATIGAGDNSVTNVDQEFIKQKFEEHQEALKTYLEENHSDASLEDILGGRDIKEESYSILPLSLPYKVVSVQKEMDALDDSYRQKLSLKVEDRMTLDTINYQATIPELASKIISISYVAATEEDAEIIKSYLPEAPADGSEITPDDLPDSLPAHLINVKPQIMIDGQVVATGDAVKMGTIQNFSMKFSYPSYVGLPDDNINNEVTAGAQYVVTLDTGRVSQEELNHKQAKLKATKQNLENKNFNQVQPESITGDILHTIGLAYFAQLDMFDSLLARSHKVKATRI</sequence>
<organism evidence="1 2">
    <name type="scientific">Orenia marismortui</name>
    <dbReference type="NCBI Taxonomy" id="46469"/>
    <lineage>
        <taxon>Bacteria</taxon>
        <taxon>Bacillati</taxon>
        <taxon>Bacillota</taxon>
        <taxon>Clostridia</taxon>
        <taxon>Halanaerobiales</taxon>
        <taxon>Halobacteroidaceae</taxon>
        <taxon>Orenia</taxon>
    </lineage>
</organism>
<dbReference type="AlphaFoldDB" id="A0A4R8GSJ6"/>
<feature type="non-terminal residue" evidence="1">
    <location>
        <position position="291"/>
    </location>
</feature>
<name>A0A4R8GSJ6_9FIRM</name>
<evidence type="ECO:0000313" key="2">
    <source>
        <dbReference type="Proteomes" id="UP000295832"/>
    </source>
</evidence>
<keyword evidence="2" id="KW-1185">Reference proteome</keyword>
<comment type="caution">
    <text evidence="1">The sequence shown here is derived from an EMBL/GenBank/DDBJ whole genome shotgun (WGS) entry which is preliminary data.</text>
</comment>
<accession>A0A4R8GSJ6</accession>
<evidence type="ECO:0000313" key="1">
    <source>
        <dbReference type="EMBL" id="TDX48930.1"/>
    </source>
</evidence>